<protein>
    <submittedName>
        <fullName evidence="2">CRP-like cAMP-binding protein</fullName>
    </submittedName>
</protein>
<dbReference type="EMBL" id="JBEPLJ010000001">
    <property type="protein sequence ID" value="MET3583985.1"/>
    <property type="molecule type" value="Genomic_DNA"/>
</dbReference>
<keyword evidence="3" id="KW-1185">Reference proteome</keyword>
<proteinExistence type="predicted"/>
<dbReference type="Gene3D" id="1.10.10.10">
    <property type="entry name" value="Winged helix-like DNA-binding domain superfamily/Winged helix DNA-binding domain"/>
    <property type="match status" value="1"/>
</dbReference>
<evidence type="ECO:0000313" key="2">
    <source>
        <dbReference type="EMBL" id="MET3583985.1"/>
    </source>
</evidence>
<comment type="caution">
    <text evidence="2">The sequence shown here is derived from an EMBL/GenBank/DDBJ whole genome shotgun (WGS) entry which is preliminary data.</text>
</comment>
<dbReference type="SUPFAM" id="SSF46785">
    <property type="entry name" value="Winged helix' DNA-binding domain"/>
    <property type="match status" value="1"/>
</dbReference>
<name>A0ABV2H0C2_9HYPH</name>
<gene>
    <name evidence="2" type="ORF">ABID21_000077</name>
</gene>
<evidence type="ECO:0000259" key="1">
    <source>
        <dbReference type="PROSITE" id="PS51063"/>
    </source>
</evidence>
<accession>A0ABV2H0C2</accession>
<dbReference type="InterPro" id="IPR036390">
    <property type="entry name" value="WH_DNA-bd_sf"/>
</dbReference>
<evidence type="ECO:0000313" key="3">
    <source>
        <dbReference type="Proteomes" id="UP001549031"/>
    </source>
</evidence>
<dbReference type="InterPro" id="IPR036388">
    <property type="entry name" value="WH-like_DNA-bd_sf"/>
</dbReference>
<dbReference type="InterPro" id="IPR012318">
    <property type="entry name" value="HTH_CRP"/>
</dbReference>
<feature type="domain" description="HTH crp-type" evidence="1">
    <location>
        <begin position="43"/>
        <end position="109"/>
    </location>
</feature>
<organism evidence="2 3">
    <name type="scientific">Pseudorhizobium tarimense</name>
    <dbReference type="NCBI Taxonomy" id="1079109"/>
    <lineage>
        <taxon>Bacteria</taxon>
        <taxon>Pseudomonadati</taxon>
        <taxon>Pseudomonadota</taxon>
        <taxon>Alphaproteobacteria</taxon>
        <taxon>Hyphomicrobiales</taxon>
        <taxon>Rhizobiaceae</taxon>
        <taxon>Rhizobium/Agrobacterium group</taxon>
        <taxon>Pseudorhizobium</taxon>
    </lineage>
</organism>
<dbReference type="Proteomes" id="UP001549031">
    <property type="component" value="Unassembled WGS sequence"/>
</dbReference>
<dbReference type="Pfam" id="PF13545">
    <property type="entry name" value="HTH_Crp_2"/>
    <property type="match status" value="1"/>
</dbReference>
<sequence length="128" mass="14170">MPDGILDFRLAMENNGSFRRVVIRSIEAFAVQLAYTVASNAIHSVPVRLARWLLMCHDRVQANEIALTHEFLSLTLAVRRPSVTTSLHELEGNGFIRGGRGNIVIRNRAGLEALAHDAYGKPEAEHIA</sequence>
<reference evidence="2 3" key="1">
    <citation type="submission" date="2024-06" db="EMBL/GenBank/DDBJ databases">
        <title>Genomic Encyclopedia of Type Strains, Phase IV (KMG-IV): sequencing the most valuable type-strain genomes for metagenomic binning, comparative biology and taxonomic classification.</title>
        <authorList>
            <person name="Goeker M."/>
        </authorList>
    </citation>
    <scope>NUCLEOTIDE SEQUENCE [LARGE SCALE GENOMIC DNA]</scope>
    <source>
        <strain evidence="2 3">DSM 105042</strain>
    </source>
</reference>
<dbReference type="PROSITE" id="PS51063">
    <property type="entry name" value="HTH_CRP_2"/>
    <property type="match status" value="1"/>
</dbReference>